<dbReference type="GO" id="GO:0005524">
    <property type="term" value="F:ATP binding"/>
    <property type="evidence" value="ECO:0007669"/>
    <property type="project" value="UniProtKB-KW"/>
</dbReference>
<keyword evidence="5 8" id="KW-0418">Kinase</keyword>
<dbReference type="PANTHER" id="PTHR10513:SF35">
    <property type="entry name" value="DEOXYADENOSINE KINASE"/>
    <property type="match status" value="1"/>
</dbReference>
<dbReference type="GO" id="GO:0006230">
    <property type="term" value="P:TMP biosynthetic process"/>
    <property type="evidence" value="ECO:0007669"/>
    <property type="project" value="InterPro"/>
</dbReference>
<keyword evidence="3" id="KW-0808">Transferase</keyword>
<keyword evidence="1" id="KW-0244">Early protein</keyword>
<evidence type="ECO:0000313" key="10">
    <source>
        <dbReference type="EMBL" id="QYC07134.1"/>
    </source>
</evidence>
<evidence type="ECO:0000313" key="8">
    <source>
        <dbReference type="EMBL" id="AYC62599.2"/>
    </source>
</evidence>
<dbReference type="EMBL" id="MW013844">
    <property type="protein sequence ID" value="QYC07132.1"/>
    <property type="molecule type" value="Genomic_DNA"/>
</dbReference>
<dbReference type="EMBL" id="MW013845">
    <property type="protein sequence ID" value="QYC07134.1"/>
    <property type="molecule type" value="Genomic_DNA"/>
</dbReference>
<reference evidence="9" key="2">
    <citation type="submission" date="2020-09" db="EMBL/GenBank/DDBJ databases">
        <title>Identification of a Novel Highly Diverged Variant of EEHV1A in Three Lethal Cases of Hemorrhagic Disease in the Bornean Subspecies of Elephas maximus borneensis from Sabah, Malaysia.</title>
        <authorList>
            <person name="Lee M.-H."/>
            <person name="Latimer E.M."/>
            <person name="Benedict L."/>
            <person name="Ramirez D."/>
            <person name="Nathan S.K.S.S."/>
            <person name="Heaggans S.Y."/>
            <person name="Hayward G.S."/>
        </authorList>
    </citation>
    <scope>NUCLEOTIDE SEQUENCE</scope>
    <source>
        <strain evidence="9">Tuntan BP03</strain>
        <strain evidence="10">Vinodh BP04</strain>
    </source>
</reference>
<gene>
    <name evidence="8" type="primary">U48.5</name>
</gene>
<sequence>MESGATYVSQRKISEPTSSNAEEPTDHNELITLKVPTVSETVLATIPHKPQRHLIVYLEGCVGVGKTTMFKYVVNNMFVHTAYDEPMDHWTKWFPENVLQTIHEAVNLPTQEQHTHVFSCQNLIATSFLARESGIVKTHPAPFDPSVDVISIADRHALAAYVAFPIHHFLQGRFTYMELQCMLWAFKQDSIDTIFLLQGCSEETLRRVRSRNRKVEQTVTIEYINSLQAAYTVILSTWYRATEYLESEKRSVAEEISFFIAGPRRNLFYILYDKRPIHLPERELLKLFKKISNDFKKLILIPVHFQKLVYSSALKRFQDLLIVTPGVTSYIHDEKGCDGRTICSNAPSIRSHRSREPQ</sequence>
<dbReference type="InterPro" id="IPR050566">
    <property type="entry name" value="Deoxyribonucleoside_kinase"/>
</dbReference>
<evidence type="ECO:0000256" key="4">
    <source>
        <dbReference type="ARBA" id="ARBA00022741"/>
    </source>
</evidence>
<dbReference type="InterPro" id="IPR001889">
    <property type="entry name" value="Herpes_TK"/>
</dbReference>
<feature type="region of interest" description="Disordered" evidence="7">
    <location>
        <begin position="1"/>
        <end position="27"/>
    </location>
</feature>
<evidence type="ECO:0000256" key="5">
    <source>
        <dbReference type="ARBA" id="ARBA00022777"/>
    </source>
</evidence>
<feature type="compositionally biased region" description="Polar residues" evidence="7">
    <location>
        <begin position="1"/>
        <end position="22"/>
    </location>
</feature>
<dbReference type="Gene3D" id="3.40.50.300">
    <property type="entry name" value="P-loop containing nucleotide triphosphate hydrolases"/>
    <property type="match status" value="1"/>
</dbReference>
<proteinExistence type="predicted"/>
<evidence type="ECO:0000256" key="3">
    <source>
        <dbReference type="ARBA" id="ARBA00022679"/>
    </source>
</evidence>
<dbReference type="SUPFAM" id="SSF52540">
    <property type="entry name" value="P-loop containing nucleoside triphosphate hydrolases"/>
    <property type="match status" value="1"/>
</dbReference>
<evidence type="ECO:0000256" key="6">
    <source>
        <dbReference type="ARBA" id="ARBA00022840"/>
    </source>
</evidence>
<dbReference type="Pfam" id="PF00693">
    <property type="entry name" value="Herpes_TK"/>
    <property type="match status" value="1"/>
</dbReference>
<organism evidence="8">
    <name type="scientific">Elephant endotheliotropic herpesvirus 1A</name>
    <dbReference type="NCBI Taxonomy" id="759753"/>
    <lineage>
        <taxon>Viruses</taxon>
        <taxon>Duplodnaviria</taxon>
        <taxon>Heunggongvirae</taxon>
        <taxon>Peploviricota</taxon>
        <taxon>Herviviricetes</taxon>
        <taxon>Herpesvirales</taxon>
        <taxon>Orthoherpesviridae</taxon>
        <taxon>Betaherpesvirinae</taxon>
        <taxon>Proboscivirus</taxon>
        <taxon>Proboscivirus elephantidbeta1</taxon>
        <taxon>Elephantid herpesvirus 1</taxon>
    </lineage>
</organism>
<accession>A0A809EIJ8</accession>
<dbReference type="InterPro" id="IPR027417">
    <property type="entry name" value="P-loop_NTPase"/>
</dbReference>
<dbReference type="PANTHER" id="PTHR10513">
    <property type="entry name" value="DEOXYNUCLEOSIDE KINASE"/>
    <property type="match status" value="1"/>
</dbReference>
<evidence type="ECO:0000256" key="1">
    <source>
        <dbReference type="ARBA" id="ARBA00022518"/>
    </source>
</evidence>
<dbReference type="EMBL" id="MG821340">
    <property type="protein sequence ID" value="AYC62599.2"/>
    <property type="molecule type" value="Genomic_DNA"/>
</dbReference>
<keyword evidence="4" id="KW-0547">Nucleotide-binding</keyword>
<keyword evidence="2" id="KW-0237">DNA synthesis</keyword>
<name>A0A809EIJ8_ELHV1</name>
<dbReference type="GO" id="GO:0071897">
    <property type="term" value="P:DNA biosynthetic process"/>
    <property type="evidence" value="ECO:0007669"/>
    <property type="project" value="UniProtKB-KW"/>
</dbReference>
<evidence type="ECO:0000256" key="7">
    <source>
        <dbReference type="SAM" id="MobiDB-lite"/>
    </source>
</evidence>
<evidence type="ECO:0000313" key="9">
    <source>
        <dbReference type="EMBL" id="QYC07132.1"/>
    </source>
</evidence>
<protein>
    <submittedName>
        <fullName evidence="8">Thymidine kinase</fullName>
    </submittedName>
</protein>
<dbReference type="GO" id="GO:0004797">
    <property type="term" value="F:thymidine kinase activity"/>
    <property type="evidence" value="ECO:0007669"/>
    <property type="project" value="InterPro"/>
</dbReference>
<reference evidence="8" key="1">
    <citation type="submission" date="2018-01" db="EMBL/GenBank/DDBJ databases">
        <title>Identification of a Novel Highly Diverged Variant of EEHV1A in Three Lethal Cases of Hemorrhagic Disease in the Bornean Subspecies of Elephas maximus borneensis from Sabah, Malaysia.</title>
        <authorList>
            <person name="Lee M.H."/>
            <person name="Latimer E.M."/>
            <person name="Benedict L."/>
            <person name="Ramirez D.D."/>
            <person name="Nathan S.K.S.S."/>
            <person name="Heaggans S.Y."/>
            <person name="Hayward G.S."/>
        </authorList>
    </citation>
    <scope>NUCLEOTIDE SEQUENCE</scope>
    <source>
        <strain evidence="8">Jimbo BP01</strain>
    </source>
</reference>
<keyword evidence="6" id="KW-0067">ATP-binding</keyword>
<evidence type="ECO:0000256" key="2">
    <source>
        <dbReference type="ARBA" id="ARBA00022634"/>
    </source>
</evidence>